<keyword evidence="7 8" id="KW-0503">Monooxygenase</keyword>
<dbReference type="InterPro" id="IPR036396">
    <property type="entry name" value="Cyt_P450_sf"/>
</dbReference>
<dbReference type="InterPro" id="IPR001128">
    <property type="entry name" value="Cyt_P450"/>
</dbReference>
<dbReference type="CDD" id="cd11054">
    <property type="entry name" value="CYP24A1-like"/>
    <property type="match status" value="1"/>
</dbReference>
<evidence type="ECO:0000313" key="10">
    <source>
        <dbReference type="Proteomes" id="UP000837857"/>
    </source>
</evidence>
<comment type="cofactor">
    <cofactor evidence="1">
        <name>heme</name>
        <dbReference type="ChEBI" id="CHEBI:30413"/>
    </cofactor>
</comment>
<dbReference type="InterPro" id="IPR050479">
    <property type="entry name" value="CYP11_CYP27_families"/>
</dbReference>
<keyword evidence="5 8" id="KW-0560">Oxidoreductase</keyword>
<evidence type="ECO:0000256" key="5">
    <source>
        <dbReference type="ARBA" id="ARBA00023002"/>
    </source>
</evidence>
<dbReference type="Gene3D" id="1.10.630.10">
    <property type="entry name" value="Cytochrome P450"/>
    <property type="match status" value="1"/>
</dbReference>
<comment type="similarity">
    <text evidence="2 8">Belongs to the cytochrome P450 family.</text>
</comment>
<keyword evidence="4 8" id="KW-0479">Metal-binding</keyword>
<evidence type="ECO:0000256" key="7">
    <source>
        <dbReference type="ARBA" id="ARBA00023033"/>
    </source>
</evidence>
<feature type="non-terminal residue" evidence="9">
    <location>
        <position position="1"/>
    </location>
</feature>
<name>A0ABN8IQA7_9NEOP</name>
<evidence type="ECO:0000256" key="6">
    <source>
        <dbReference type="ARBA" id="ARBA00023004"/>
    </source>
</evidence>
<dbReference type="PANTHER" id="PTHR24279">
    <property type="entry name" value="CYTOCHROME P450"/>
    <property type="match status" value="1"/>
</dbReference>
<gene>
    <name evidence="9" type="ORF">IPOD504_LOCUS12601</name>
</gene>
<evidence type="ECO:0000256" key="8">
    <source>
        <dbReference type="RuleBase" id="RU000461"/>
    </source>
</evidence>
<proteinExistence type="inferred from homology"/>
<organism evidence="9 10">
    <name type="scientific">Iphiclides podalirius</name>
    <name type="common">scarce swallowtail</name>
    <dbReference type="NCBI Taxonomy" id="110791"/>
    <lineage>
        <taxon>Eukaryota</taxon>
        <taxon>Metazoa</taxon>
        <taxon>Ecdysozoa</taxon>
        <taxon>Arthropoda</taxon>
        <taxon>Hexapoda</taxon>
        <taxon>Insecta</taxon>
        <taxon>Pterygota</taxon>
        <taxon>Neoptera</taxon>
        <taxon>Endopterygota</taxon>
        <taxon>Lepidoptera</taxon>
        <taxon>Glossata</taxon>
        <taxon>Ditrysia</taxon>
        <taxon>Papilionoidea</taxon>
        <taxon>Papilionidae</taxon>
        <taxon>Papilioninae</taxon>
        <taxon>Iphiclides</taxon>
    </lineage>
</organism>
<accession>A0ABN8IQA7</accession>
<dbReference type="InterPro" id="IPR002401">
    <property type="entry name" value="Cyt_P450_E_grp-I"/>
</dbReference>
<reference evidence="9" key="1">
    <citation type="submission" date="2022-03" db="EMBL/GenBank/DDBJ databases">
        <authorList>
            <person name="Martin H S."/>
        </authorList>
    </citation>
    <scope>NUCLEOTIDE SEQUENCE</scope>
</reference>
<protein>
    <recommendedName>
        <fullName evidence="11">Cytochrome P450</fullName>
    </recommendedName>
</protein>
<keyword evidence="3 8" id="KW-0349">Heme</keyword>
<evidence type="ECO:0000256" key="4">
    <source>
        <dbReference type="ARBA" id="ARBA00022723"/>
    </source>
</evidence>
<dbReference type="PANTHER" id="PTHR24279:SF120">
    <property type="entry name" value="CYTOCHROME P450"/>
    <property type="match status" value="1"/>
</dbReference>
<evidence type="ECO:0000256" key="1">
    <source>
        <dbReference type="ARBA" id="ARBA00001971"/>
    </source>
</evidence>
<dbReference type="Proteomes" id="UP000837857">
    <property type="component" value="Chromosome 3"/>
</dbReference>
<evidence type="ECO:0000256" key="3">
    <source>
        <dbReference type="ARBA" id="ARBA00022617"/>
    </source>
</evidence>
<dbReference type="PRINTS" id="PR00463">
    <property type="entry name" value="EP450I"/>
</dbReference>
<evidence type="ECO:0000256" key="2">
    <source>
        <dbReference type="ARBA" id="ARBA00010617"/>
    </source>
</evidence>
<sequence length="510" mass="58601">MQTYKIRAIIKSSVVNFKSIRPVSTISNVAVSTSETGQQLKSFDEIPGPSKLPIIGPLHHFLPSGLLYKTDGITFMERLHQTYGPIVKLPGLFGGPTLVLLFDAESIAYVLRSENWMPKRPGFQSLEHYRKEYKEIKGKGNVVTGLITDHGEQWKKLRSLVNPVLLQPKTIKLYSTILDEVAKDMIARMKSIRDENNMIKGDLSHEMNLWSLESIGVVALGGRLNCFDPNLPVDSPVRKLIQIVHDFFAIADKLDFRPSLWRLYPTKTYKRAMKLYEEQENLNAYFIKMAMEKLETEKKSDNEKGILEKLLEIDEHVAMLMASDLLFAGVDTTAHTVIPVFYFLANNPEKQKKLRDEVLSNSEKRPYLKACIKEAMRIMPVVVGNMRETSKEINILGYQIPKHTYMTFAHHYASLMECHYPRPREYIPERWIAGKDDPLYHGNAHPFAFSPFGFGTRSCIGRRIAELEIETFVAQVVKNFHIEWFGEPLKQYQSALNYVKGPFNFYFKDL</sequence>
<evidence type="ECO:0000313" key="9">
    <source>
        <dbReference type="EMBL" id="CAH2063622.1"/>
    </source>
</evidence>
<dbReference type="SUPFAM" id="SSF48264">
    <property type="entry name" value="Cytochrome P450"/>
    <property type="match status" value="1"/>
</dbReference>
<dbReference type="PRINTS" id="PR00385">
    <property type="entry name" value="P450"/>
</dbReference>
<keyword evidence="10" id="KW-1185">Reference proteome</keyword>
<dbReference type="PROSITE" id="PS00086">
    <property type="entry name" value="CYTOCHROME_P450"/>
    <property type="match status" value="1"/>
</dbReference>
<dbReference type="InterPro" id="IPR017972">
    <property type="entry name" value="Cyt_P450_CS"/>
</dbReference>
<evidence type="ECO:0008006" key="11">
    <source>
        <dbReference type="Google" id="ProtNLM"/>
    </source>
</evidence>
<dbReference type="EMBL" id="OW152815">
    <property type="protein sequence ID" value="CAH2063622.1"/>
    <property type="molecule type" value="Genomic_DNA"/>
</dbReference>
<dbReference type="Pfam" id="PF00067">
    <property type="entry name" value="p450"/>
    <property type="match status" value="1"/>
</dbReference>
<keyword evidence="6 8" id="KW-0408">Iron</keyword>